<organism evidence="1 2">
    <name type="scientific">Stylosanthes scabra</name>
    <dbReference type="NCBI Taxonomy" id="79078"/>
    <lineage>
        <taxon>Eukaryota</taxon>
        <taxon>Viridiplantae</taxon>
        <taxon>Streptophyta</taxon>
        <taxon>Embryophyta</taxon>
        <taxon>Tracheophyta</taxon>
        <taxon>Spermatophyta</taxon>
        <taxon>Magnoliopsida</taxon>
        <taxon>eudicotyledons</taxon>
        <taxon>Gunneridae</taxon>
        <taxon>Pentapetalae</taxon>
        <taxon>rosids</taxon>
        <taxon>fabids</taxon>
        <taxon>Fabales</taxon>
        <taxon>Fabaceae</taxon>
        <taxon>Papilionoideae</taxon>
        <taxon>50 kb inversion clade</taxon>
        <taxon>dalbergioids sensu lato</taxon>
        <taxon>Dalbergieae</taxon>
        <taxon>Pterocarpus clade</taxon>
        <taxon>Stylosanthes</taxon>
    </lineage>
</organism>
<evidence type="ECO:0000313" key="2">
    <source>
        <dbReference type="Proteomes" id="UP001341840"/>
    </source>
</evidence>
<dbReference type="Proteomes" id="UP001341840">
    <property type="component" value="Unassembled WGS sequence"/>
</dbReference>
<protein>
    <submittedName>
        <fullName evidence="1">Uncharacterized protein</fullName>
    </submittedName>
</protein>
<evidence type="ECO:0000313" key="1">
    <source>
        <dbReference type="EMBL" id="MED6152231.1"/>
    </source>
</evidence>
<reference evidence="1 2" key="1">
    <citation type="journal article" date="2023" name="Plants (Basel)">
        <title>Bridging the Gap: Combining Genomics and Transcriptomics Approaches to Understand Stylosanthes scabra, an Orphan Legume from the Brazilian Caatinga.</title>
        <authorList>
            <person name="Ferreira-Neto J.R.C."/>
            <person name="da Silva M.D."/>
            <person name="Binneck E."/>
            <person name="de Melo N.F."/>
            <person name="da Silva R.H."/>
            <person name="de Melo A.L.T.M."/>
            <person name="Pandolfi V."/>
            <person name="Bustamante F.O."/>
            <person name="Brasileiro-Vidal A.C."/>
            <person name="Benko-Iseppon A.M."/>
        </authorList>
    </citation>
    <scope>NUCLEOTIDE SEQUENCE [LARGE SCALE GENOMIC DNA]</scope>
    <source>
        <tissue evidence="1">Leaves</tissue>
    </source>
</reference>
<name>A0ABU6TWC8_9FABA</name>
<sequence length="167" mass="18374">MPEVGPLQFGIRAVRLYRAWGWTDYASLHTLLMREIMLIGYLCDISCMLVCATQMAADRRNARRVSVDFDPPADTATFMAAMNSMATAMPDSTAAIRESAAATNRAMEYMGRRTGNNGNGGDNDEMDNGVGGNNRPMTLATFLKVNPPSFPSATTVTKADEWFREME</sequence>
<dbReference type="EMBL" id="JASCZI010092324">
    <property type="protein sequence ID" value="MED6152231.1"/>
    <property type="molecule type" value="Genomic_DNA"/>
</dbReference>
<gene>
    <name evidence="1" type="ORF">PIB30_089881</name>
</gene>
<proteinExistence type="predicted"/>
<comment type="caution">
    <text evidence="1">The sequence shown here is derived from an EMBL/GenBank/DDBJ whole genome shotgun (WGS) entry which is preliminary data.</text>
</comment>
<accession>A0ABU6TWC8</accession>
<keyword evidence="2" id="KW-1185">Reference proteome</keyword>